<feature type="transmembrane region" description="Helical" evidence="5">
    <location>
        <begin position="135"/>
        <end position="152"/>
    </location>
</feature>
<dbReference type="EMBL" id="HBGE01103924">
    <property type="protein sequence ID" value="CAD9185182.1"/>
    <property type="molecule type" value="Transcribed_RNA"/>
</dbReference>
<feature type="transmembrane region" description="Helical" evidence="5">
    <location>
        <begin position="74"/>
        <end position="92"/>
    </location>
</feature>
<evidence type="ECO:0000313" key="7">
    <source>
        <dbReference type="EMBL" id="CAD9185182.1"/>
    </source>
</evidence>
<keyword evidence="3 5" id="KW-1133">Transmembrane helix</keyword>
<dbReference type="SUPFAM" id="SSF103481">
    <property type="entry name" value="Multidrug resistance efflux transporter EmrE"/>
    <property type="match status" value="1"/>
</dbReference>
<protein>
    <recommendedName>
        <fullName evidence="6">EamA domain-containing protein</fullName>
    </recommendedName>
</protein>
<feature type="domain" description="EamA" evidence="6">
    <location>
        <begin position="44"/>
        <end position="167"/>
    </location>
</feature>
<dbReference type="AlphaFoldDB" id="A0A7S1S5C8"/>
<reference evidence="7" key="1">
    <citation type="submission" date="2021-01" db="EMBL/GenBank/DDBJ databases">
        <authorList>
            <person name="Corre E."/>
            <person name="Pelletier E."/>
            <person name="Niang G."/>
            <person name="Scheremetjew M."/>
            <person name="Finn R."/>
            <person name="Kale V."/>
            <person name="Holt S."/>
            <person name="Cochrane G."/>
            <person name="Meng A."/>
            <person name="Brown T."/>
            <person name="Cohen L."/>
        </authorList>
    </citation>
    <scope>NUCLEOTIDE SEQUENCE</scope>
    <source>
        <strain evidence="7">OF101</strain>
    </source>
</reference>
<evidence type="ECO:0000256" key="5">
    <source>
        <dbReference type="SAM" id="Phobius"/>
    </source>
</evidence>
<feature type="transmembrane region" description="Helical" evidence="5">
    <location>
        <begin position="40"/>
        <end position="62"/>
    </location>
</feature>
<dbReference type="InterPro" id="IPR037185">
    <property type="entry name" value="EmrE-like"/>
</dbReference>
<feature type="transmembrane region" description="Helical" evidence="5">
    <location>
        <begin position="7"/>
        <end position="28"/>
    </location>
</feature>
<dbReference type="Pfam" id="PF00892">
    <property type="entry name" value="EamA"/>
    <property type="match status" value="1"/>
</dbReference>
<gene>
    <name evidence="7" type="ORF">ACAT0790_LOCUS61956</name>
</gene>
<name>A0A7S1S5C8_ALECA</name>
<evidence type="ECO:0000256" key="1">
    <source>
        <dbReference type="ARBA" id="ARBA00004141"/>
    </source>
</evidence>
<dbReference type="InterPro" id="IPR000620">
    <property type="entry name" value="EamA_dom"/>
</dbReference>
<keyword evidence="4 5" id="KW-0472">Membrane</keyword>
<evidence type="ECO:0000256" key="3">
    <source>
        <dbReference type="ARBA" id="ARBA00022989"/>
    </source>
</evidence>
<feature type="transmembrane region" description="Helical" evidence="5">
    <location>
        <begin position="158"/>
        <end position="176"/>
    </location>
</feature>
<accession>A0A7S1S5C8</accession>
<dbReference type="PANTHER" id="PTHR22911:SF6">
    <property type="entry name" value="SOLUTE CARRIER FAMILY 35 MEMBER G1"/>
    <property type="match status" value="1"/>
</dbReference>
<dbReference type="PANTHER" id="PTHR22911">
    <property type="entry name" value="ACYL-MALONYL CONDENSING ENZYME-RELATED"/>
    <property type="match status" value="1"/>
</dbReference>
<evidence type="ECO:0000256" key="2">
    <source>
        <dbReference type="ARBA" id="ARBA00022692"/>
    </source>
</evidence>
<keyword evidence="2 5" id="KW-0812">Transmembrane</keyword>
<feature type="transmembrane region" description="Helical" evidence="5">
    <location>
        <begin position="104"/>
        <end position="123"/>
    </location>
</feature>
<dbReference type="GO" id="GO:0016020">
    <property type="term" value="C:membrane"/>
    <property type="evidence" value="ECO:0007669"/>
    <property type="project" value="UniProtKB-SubCell"/>
</dbReference>
<evidence type="ECO:0000256" key="4">
    <source>
        <dbReference type="ARBA" id="ARBA00023136"/>
    </source>
</evidence>
<sequence>MGEALGLLDAAGSLLCLSGVMLISKPTFVMSLVGVEAAPLPFYGTLGAIFAAFSATGTYVLLRYARHLDPIVSTNYFAMVGIALSPLFGWAFGEAWHLPLGYDWVKLFLLAVLSVAGQAFMNLGLALQTAAKATAMNYIQVVFAFAFQVTLLHEGSDALSVAGAVMIASWGGVALAKEALASRRAKAVRPEATASKV</sequence>
<evidence type="ECO:0000259" key="6">
    <source>
        <dbReference type="Pfam" id="PF00892"/>
    </source>
</evidence>
<comment type="subcellular location">
    <subcellularLocation>
        <location evidence="1">Membrane</location>
        <topology evidence="1">Multi-pass membrane protein</topology>
    </subcellularLocation>
</comment>
<proteinExistence type="predicted"/>
<organism evidence="7">
    <name type="scientific">Alexandrium catenella</name>
    <name type="common">Red tide dinoflagellate</name>
    <name type="synonym">Gonyaulax catenella</name>
    <dbReference type="NCBI Taxonomy" id="2925"/>
    <lineage>
        <taxon>Eukaryota</taxon>
        <taxon>Sar</taxon>
        <taxon>Alveolata</taxon>
        <taxon>Dinophyceae</taxon>
        <taxon>Gonyaulacales</taxon>
        <taxon>Pyrocystaceae</taxon>
        <taxon>Alexandrium</taxon>
    </lineage>
</organism>